<evidence type="ECO:0000313" key="2">
    <source>
        <dbReference type="EMBL" id="GAA1382814.1"/>
    </source>
</evidence>
<protein>
    <recommendedName>
        <fullName evidence="4">SH3b domain-containing protein</fullName>
    </recommendedName>
</protein>
<feature type="chain" id="PRO_5047319373" description="SH3b domain-containing protein" evidence="1">
    <location>
        <begin position="29"/>
        <end position="138"/>
    </location>
</feature>
<keyword evidence="1" id="KW-0732">Signal</keyword>
<organism evidence="2 3">
    <name type="scientific">Kitasatospora putterlickiae</name>
    <dbReference type="NCBI Taxonomy" id="221725"/>
    <lineage>
        <taxon>Bacteria</taxon>
        <taxon>Bacillati</taxon>
        <taxon>Actinomycetota</taxon>
        <taxon>Actinomycetes</taxon>
        <taxon>Kitasatosporales</taxon>
        <taxon>Streptomycetaceae</taxon>
        <taxon>Kitasatospora</taxon>
    </lineage>
</organism>
<evidence type="ECO:0000313" key="3">
    <source>
        <dbReference type="Proteomes" id="UP001499863"/>
    </source>
</evidence>
<dbReference type="RefSeq" id="WP_344324117.1">
    <property type="nucleotide sequence ID" value="NZ_BAAAKJ010000013.1"/>
</dbReference>
<proteinExistence type="predicted"/>
<comment type="caution">
    <text evidence="2">The sequence shown here is derived from an EMBL/GenBank/DDBJ whole genome shotgun (WGS) entry which is preliminary data.</text>
</comment>
<feature type="signal peptide" evidence="1">
    <location>
        <begin position="1"/>
        <end position="28"/>
    </location>
</feature>
<dbReference type="Gene3D" id="2.30.30.40">
    <property type="entry name" value="SH3 Domains"/>
    <property type="match status" value="1"/>
</dbReference>
<keyword evidence="3" id="KW-1185">Reference proteome</keyword>
<evidence type="ECO:0000256" key="1">
    <source>
        <dbReference type="SAM" id="SignalP"/>
    </source>
</evidence>
<accession>A0ABN1XJ03</accession>
<reference evidence="2 3" key="1">
    <citation type="journal article" date="2019" name="Int. J. Syst. Evol. Microbiol.">
        <title>The Global Catalogue of Microorganisms (GCM) 10K type strain sequencing project: providing services to taxonomists for standard genome sequencing and annotation.</title>
        <authorList>
            <consortium name="The Broad Institute Genomics Platform"/>
            <consortium name="The Broad Institute Genome Sequencing Center for Infectious Disease"/>
            <person name="Wu L."/>
            <person name="Ma J."/>
        </authorList>
    </citation>
    <scope>NUCLEOTIDE SEQUENCE [LARGE SCALE GENOMIC DNA]</scope>
    <source>
        <strain evidence="2 3">JCM 12393</strain>
    </source>
</reference>
<evidence type="ECO:0008006" key="4">
    <source>
        <dbReference type="Google" id="ProtNLM"/>
    </source>
</evidence>
<gene>
    <name evidence="2" type="ORF">GCM10009639_02340</name>
</gene>
<dbReference type="EMBL" id="BAAAKJ010000013">
    <property type="protein sequence ID" value="GAA1382814.1"/>
    <property type="molecule type" value="Genomic_DNA"/>
</dbReference>
<name>A0ABN1XJ03_9ACTN</name>
<dbReference type="Proteomes" id="UP001499863">
    <property type="component" value="Unassembled WGS sequence"/>
</dbReference>
<sequence length="138" mass="14664">MRIPRLREALLAGAVTASLAITATPASATADTATTTTAATTTTDTITTAPLTQPSWCGWQPANNSNMFAVVSWDFVNVRSGQGTECDVVGSATRWNTVRARCYIDNGIGERWYYSDVNGVRGWIFGGALTGLAEPARC</sequence>